<sequence length="30" mass="3544">MNVFNLGTVYKCILRLFCQTARQIFVNLHT</sequence>
<dbReference type="AlphaFoldDB" id="A0A0E9RAY9"/>
<accession>A0A0E9RAY9</accession>
<reference evidence="1" key="1">
    <citation type="submission" date="2014-11" db="EMBL/GenBank/DDBJ databases">
        <authorList>
            <person name="Amaro Gonzalez C."/>
        </authorList>
    </citation>
    <scope>NUCLEOTIDE SEQUENCE</scope>
</reference>
<evidence type="ECO:0000313" key="1">
    <source>
        <dbReference type="EMBL" id="JAH26244.1"/>
    </source>
</evidence>
<dbReference type="EMBL" id="GBXM01077201">
    <property type="protein sequence ID" value="JAH31376.1"/>
    <property type="molecule type" value="Transcribed_RNA"/>
</dbReference>
<reference evidence="1" key="2">
    <citation type="journal article" date="2015" name="Fish Shellfish Immunol.">
        <title>Early steps in the European eel (Anguilla anguilla)-Vibrio vulnificus interaction in the gills: Role of the RtxA13 toxin.</title>
        <authorList>
            <person name="Callol A."/>
            <person name="Pajuelo D."/>
            <person name="Ebbesson L."/>
            <person name="Teles M."/>
            <person name="MacKenzie S."/>
            <person name="Amaro C."/>
        </authorList>
    </citation>
    <scope>NUCLEOTIDE SEQUENCE</scope>
</reference>
<proteinExistence type="predicted"/>
<dbReference type="EMBL" id="GBXM01082333">
    <property type="protein sequence ID" value="JAH26244.1"/>
    <property type="molecule type" value="Transcribed_RNA"/>
</dbReference>
<organism evidence="1">
    <name type="scientific">Anguilla anguilla</name>
    <name type="common">European freshwater eel</name>
    <name type="synonym">Muraena anguilla</name>
    <dbReference type="NCBI Taxonomy" id="7936"/>
    <lineage>
        <taxon>Eukaryota</taxon>
        <taxon>Metazoa</taxon>
        <taxon>Chordata</taxon>
        <taxon>Craniata</taxon>
        <taxon>Vertebrata</taxon>
        <taxon>Euteleostomi</taxon>
        <taxon>Actinopterygii</taxon>
        <taxon>Neopterygii</taxon>
        <taxon>Teleostei</taxon>
        <taxon>Anguilliformes</taxon>
        <taxon>Anguillidae</taxon>
        <taxon>Anguilla</taxon>
    </lineage>
</organism>
<name>A0A0E9RAY9_ANGAN</name>
<protein>
    <submittedName>
        <fullName evidence="1">Uncharacterized protein</fullName>
    </submittedName>
</protein>